<evidence type="ECO:0000256" key="2">
    <source>
        <dbReference type="ARBA" id="ARBA00023242"/>
    </source>
</evidence>
<dbReference type="PANTHER" id="PTHR37534:SF46">
    <property type="entry name" value="ZN(II)2CYS6 TRANSCRIPTION FACTOR (EUROFUNG)"/>
    <property type="match status" value="1"/>
</dbReference>
<comment type="caution">
    <text evidence="5">The sequence shown here is derived from an EMBL/GenBank/DDBJ whole genome shotgun (WGS) entry which is preliminary data.</text>
</comment>
<dbReference type="GO" id="GO:0005634">
    <property type="term" value="C:nucleus"/>
    <property type="evidence" value="ECO:0007669"/>
    <property type="project" value="UniProtKB-SubCell"/>
</dbReference>
<dbReference type="SMART" id="SM00066">
    <property type="entry name" value="GAL4"/>
    <property type="match status" value="1"/>
</dbReference>
<proteinExistence type="predicted"/>
<gene>
    <name evidence="5" type="ORF">IW261DRAFT_1461452</name>
</gene>
<comment type="subcellular location">
    <subcellularLocation>
        <location evidence="1">Nucleus</location>
    </subcellularLocation>
</comment>
<reference evidence="5" key="1">
    <citation type="submission" date="2023-06" db="EMBL/GenBank/DDBJ databases">
        <authorList>
            <consortium name="Lawrence Berkeley National Laboratory"/>
            <person name="Ahrendt S."/>
            <person name="Sahu N."/>
            <person name="Indic B."/>
            <person name="Wong-Bajracharya J."/>
            <person name="Merenyi Z."/>
            <person name="Ke H.-M."/>
            <person name="Monk M."/>
            <person name="Kocsube S."/>
            <person name="Drula E."/>
            <person name="Lipzen A."/>
            <person name="Balint B."/>
            <person name="Henrissat B."/>
            <person name="Andreopoulos B."/>
            <person name="Martin F.M."/>
            <person name="Harder C.B."/>
            <person name="Rigling D."/>
            <person name="Ford K.L."/>
            <person name="Foster G.D."/>
            <person name="Pangilinan J."/>
            <person name="Papanicolaou A."/>
            <person name="Barry K."/>
            <person name="LaButti K."/>
            <person name="Viragh M."/>
            <person name="Koriabine M."/>
            <person name="Yan M."/>
            <person name="Riley R."/>
            <person name="Champramary S."/>
            <person name="Plett K.L."/>
            <person name="Tsai I.J."/>
            <person name="Slot J."/>
            <person name="Sipos G."/>
            <person name="Plett J."/>
            <person name="Nagy L.G."/>
            <person name="Grigoriev I.V."/>
        </authorList>
    </citation>
    <scope>NUCLEOTIDE SEQUENCE</scope>
    <source>
        <strain evidence="5">ICMP 16352</strain>
    </source>
</reference>
<feature type="compositionally biased region" description="Low complexity" evidence="3">
    <location>
        <begin position="12"/>
        <end position="24"/>
    </location>
</feature>
<evidence type="ECO:0000313" key="6">
    <source>
        <dbReference type="Proteomes" id="UP001175227"/>
    </source>
</evidence>
<sequence>MDYTASIPFRTSSSAPASSNVSPSLYPLSMAPAPEDRDSPSLSGSSRGTPTYNTVDLPRTPSASKGGCWTCRLRRKKCDEQREGDSCRTCVRLTIDCLGWGPRRPEWMRDKQAVETYKANIKAKLTRAGLIRGQPRTSMIQAHAAKPAPGSRPATYHRLSAPSPKTSEKSPSTASSSLALDVDLRPFDYRYDPPRMAGMPGIPGPSNGFHQLPAASYSDSNVNSMDFGAPMYQYSPQSSSVHSEPLDFDMGLYIAQHSNDQFDFNIRPPSPIQSFPLLAGQNSIQESHVMYFFEHVRKTNLPFSSNALTNLTYTMIVQEPRGAVTNAVCALSSLHFTRMRVAQGLEAPDPNPEHSTAQYFHDEAAFQLASGKQAKPHHDESDVLAALYLLCFSQMAGSTVEWPPMLVIALEWISQTGLPTGENPKLILANMSTSSQLIVKCTMWMDIFASFTSMKQPKYLALYKCLLGDQNGFWGRGLHMENLTGCPDEAMLALAEISGLAQWKTSEQAKGSLSFRELVRRGDDIEQRLRNRQHEPSSFGEQTPLHPNLMQTAMSDAGVVSYPDEVMRLVGNVFRESALLYLHTIINEDNPGTHLGILASSIANTFLAVPEITASVDTITQILHQLAPSEIDRTLVFPVCLAGCMTDNSSHRDFLKSRLQSQDESIGNLLRTRLVMEAVWQKRDTRGGPSEWRETLRERCPNCYSNHKSFVLYP</sequence>
<dbReference type="GO" id="GO:0000981">
    <property type="term" value="F:DNA-binding transcription factor activity, RNA polymerase II-specific"/>
    <property type="evidence" value="ECO:0007669"/>
    <property type="project" value="InterPro"/>
</dbReference>
<feature type="compositionally biased region" description="Low complexity" evidence="3">
    <location>
        <begin position="160"/>
        <end position="177"/>
    </location>
</feature>
<organism evidence="5 6">
    <name type="scientific">Armillaria novae-zelandiae</name>
    <dbReference type="NCBI Taxonomy" id="153914"/>
    <lineage>
        <taxon>Eukaryota</taxon>
        <taxon>Fungi</taxon>
        <taxon>Dikarya</taxon>
        <taxon>Basidiomycota</taxon>
        <taxon>Agaricomycotina</taxon>
        <taxon>Agaricomycetes</taxon>
        <taxon>Agaricomycetidae</taxon>
        <taxon>Agaricales</taxon>
        <taxon>Marasmiineae</taxon>
        <taxon>Physalacriaceae</taxon>
        <taxon>Armillaria</taxon>
    </lineage>
</organism>
<feature type="domain" description="Zn(2)-C6 fungal-type" evidence="4">
    <location>
        <begin position="67"/>
        <end position="97"/>
    </location>
</feature>
<dbReference type="PANTHER" id="PTHR37534">
    <property type="entry name" value="TRANSCRIPTIONAL ACTIVATOR PROTEIN UGA3"/>
    <property type="match status" value="1"/>
</dbReference>
<accession>A0AA39UDH8</accession>
<dbReference type="Proteomes" id="UP001175227">
    <property type="component" value="Unassembled WGS sequence"/>
</dbReference>
<dbReference type="InterPro" id="IPR036864">
    <property type="entry name" value="Zn2-C6_fun-type_DNA-bd_sf"/>
</dbReference>
<dbReference type="PROSITE" id="PS00463">
    <property type="entry name" value="ZN2_CY6_FUNGAL_1"/>
    <property type="match status" value="1"/>
</dbReference>
<feature type="region of interest" description="Disordered" evidence="3">
    <location>
        <begin position="144"/>
        <end position="177"/>
    </location>
</feature>
<keyword evidence="2" id="KW-0539">Nucleus</keyword>
<name>A0AA39UDH8_9AGAR</name>
<dbReference type="AlphaFoldDB" id="A0AA39UDH8"/>
<evidence type="ECO:0000256" key="1">
    <source>
        <dbReference type="ARBA" id="ARBA00004123"/>
    </source>
</evidence>
<dbReference type="CDD" id="cd00067">
    <property type="entry name" value="GAL4"/>
    <property type="match status" value="1"/>
</dbReference>
<feature type="region of interest" description="Disordered" evidence="3">
    <location>
        <begin position="1"/>
        <end position="59"/>
    </location>
</feature>
<dbReference type="Pfam" id="PF00172">
    <property type="entry name" value="Zn_clus"/>
    <property type="match status" value="1"/>
</dbReference>
<dbReference type="InterPro" id="IPR021858">
    <property type="entry name" value="Fun_TF"/>
</dbReference>
<evidence type="ECO:0000256" key="3">
    <source>
        <dbReference type="SAM" id="MobiDB-lite"/>
    </source>
</evidence>
<dbReference type="EMBL" id="JAUEPR010000005">
    <property type="protein sequence ID" value="KAK0485232.1"/>
    <property type="molecule type" value="Genomic_DNA"/>
</dbReference>
<evidence type="ECO:0000313" key="5">
    <source>
        <dbReference type="EMBL" id="KAK0485232.1"/>
    </source>
</evidence>
<dbReference type="GO" id="GO:0008270">
    <property type="term" value="F:zinc ion binding"/>
    <property type="evidence" value="ECO:0007669"/>
    <property type="project" value="InterPro"/>
</dbReference>
<dbReference type="Pfam" id="PF11951">
    <property type="entry name" value="Fungal_trans_2"/>
    <property type="match status" value="1"/>
</dbReference>
<keyword evidence="6" id="KW-1185">Reference proteome</keyword>
<dbReference type="PROSITE" id="PS50048">
    <property type="entry name" value="ZN2_CY6_FUNGAL_2"/>
    <property type="match status" value="1"/>
</dbReference>
<dbReference type="SUPFAM" id="SSF57701">
    <property type="entry name" value="Zn2/Cys6 DNA-binding domain"/>
    <property type="match status" value="1"/>
</dbReference>
<dbReference type="InterPro" id="IPR001138">
    <property type="entry name" value="Zn2Cys6_DnaBD"/>
</dbReference>
<protein>
    <submittedName>
        <fullName evidence="5">Fungal-specific transcription factor domain-containing protein</fullName>
    </submittedName>
</protein>
<feature type="compositionally biased region" description="Polar residues" evidence="3">
    <location>
        <begin position="40"/>
        <end position="54"/>
    </location>
</feature>
<evidence type="ECO:0000259" key="4">
    <source>
        <dbReference type="PROSITE" id="PS50048"/>
    </source>
</evidence>